<accession>A0A0C1C5I8</accession>
<dbReference type="NCBIfam" id="NF004968">
    <property type="entry name" value="PRK06328.1"/>
    <property type="match status" value="1"/>
</dbReference>
<dbReference type="AlphaFoldDB" id="A0A0C1C5I8"/>
<evidence type="ECO:0000256" key="1">
    <source>
        <dbReference type="ARBA" id="ARBA00003041"/>
    </source>
</evidence>
<organism evidence="10 11">
    <name type="scientific">Parachlamydia acanthamoebae</name>
    <dbReference type="NCBI Taxonomy" id="83552"/>
    <lineage>
        <taxon>Bacteria</taxon>
        <taxon>Pseudomonadati</taxon>
        <taxon>Chlamydiota</taxon>
        <taxon>Chlamydiia</taxon>
        <taxon>Parachlamydiales</taxon>
        <taxon>Parachlamydiaceae</taxon>
        <taxon>Parachlamydia</taxon>
    </lineage>
</organism>
<keyword evidence="5" id="KW-1005">Bacterial flagellum biogenesis</keyword>
<evidence type="ECO:0000256" key="7">
    <source>
        <dbReference type="ARBA" id="ARBA00023225"/>
    </source>
</evidence>
<keyword evidence="4" id="KW-0813">Transport</keyword>
<keyword evidence="6" id="KW-0653">Protein transport</keyword>
<keyword evidence="8" id="KW-0175">Coiled coil</keyword>
<evidence type="ECO:0000256" key="3">
    <source>
        <dbReference type="ARBA" id="ARBA00016507"/>
    </source>
</evidence>
<protein>
    <recommendedName>
        <fullName evidence="3">Flagellar assembly protein FliH</fullName>
    </recommendedName>
</protein>
<evidence type="ECO:0000256" key="2">
    <source>
        <dbReference type="ARBA" id="ARBA00006602"/>
    </source>
</evidence>
<dbReference type="SUPFAM" id="SSF160527">
    <property type="entry name" value="V-type ATPase subunit E-like"/>
    <property type="match status" value="1"/>
</dbReference>
<comment type="similarity">
    <text evidence="2">Belongs to the FliH family.</text>
</comment>
<evidence type="ECO:0000256" key="6">
    <source>
        <dbReference type="ARBA" id="ARBA00022927"/>
    </source>
</evidence>
<comment type="caution">
    <text evidence="10">The sequence shown here is derived from an EMBL/GenBank/DDBJ whole genome shotgun (WGS) entry which is preliminary data.</text>
</comment>
<sequence>MLEIKRIIVSNKKLLSLIYGKEDAIHLAPSSKVVSADVFSKLLEGQDILARVKEDAERYRKEVVAECEKLKEAAQKEGFEAGFKQWVEYVADLEKEIKEVRGEFEKIVLPVALKAAKKIVGKELEVSKTAILDIVTSTLKAVAQHKKVAIYVNKEDLEVLNENRQKIKDVFENLETLSLGVRDDIAPGGCIIETERGIINAQIESRWKLLEEVFESMAKPSLKKVENEEATKSS</sequence>
<dbReference type="PANTHER" id="PTHR34982">
    <property type="entry name" value="YOP PROTEINS TRANSLOCATION PROTEIN L"/>
    <property type="match status" value="1"/>
</dbReference>
<evidence type="ECO:0000313" key="10">
    <source>
        <dbReference type="EMBL" id="KIA76475.1"/>
    </source>
</evidence>
<evidence type="ECO:0000313" key="11">
    <source>
        <dbReference type="Proteomes" id="UP000031307"/>
    </source>
</evidence>
<dbReference type="GO" id="GO:0015031">
    <property type="term" value="P:protein transport"/>
    <property type="evidence" value="ECO:0007669"/>
    <property type="project" value="UniProtKB-KW"/>
</dbReference>
<dbReference type="Pfam" id="PF02108">
    <property type="entry name" value="FliH"/>
    <property type="match status" value="1"/>
</dbReference>
<dbReference type="GO" id="GO:0005829">
    <property type="term" value="C:cytosol"/>
    <property type="evidence" value="ECO:0007669"/>
    <property type="project" value="TreeGrafter"/>
</dbReference>
<evidence type="ECO:0000259" key="9">
    <source>
        <dbReference type="Pfam" id="PF02108"/>
    </source>
</evidence>
<dbReference type="PATRIC" id="fig|83552.4.peg.2446"/>
<dbReference type="GO" id="GO:0044781">
    <property type="term" value="P:bacterial-type flagellum organization"/>
    <property type="evidence" value="ECO:0007669"/>
    <property type="project" value="UniProtKB-KW"/>
</dbReference>
<name>A0A0C1C5I8_9BACT</name>
<dbReference type="PANTHER" id="PTHR34982:SF1">
    <property type="entry name" value="FLAGELLAR ASSEMBLY PROTEIN FLIH"/>
    <property type="match status" value="1"/>
</dbReference>
<proteinExistence type="inferred from homology"/>
<keyword evidence="7" id="KW-1006">Bacterial flagellum protein export</keyword>
<feature type="domain" description="Flagellar assembly protein FliH/Type III secretion system HrpE" evidence="9">
    <location>
        <begin position="85"/>
        <end position="208"/>
    </location>
</feature>
<dbReference type="InterPro" id="IPR051472">
    <property type="entry name" value="T3SS_Stator/FliH"/>
</dbReference>
<reference evidence="10 11" key="1">
    <citation type="journal article" date="2014" name="Mol. Biol. Evol.">
        <title>Massive expansion of Ubiquitination-related gene families within the Chlamydiae.</title>
        <authorList>
            <person name="Domman D."/>
            <person name="Collingro A."/>
            <person name="Lagkouvardos I."/>
            <person name="Gehre L."/>
            <person name="Weinmaier T."/>
            <person name="Rattei T."/>
            <person name="Subtil A."/>
            <person name="Horn M."/>
        </authorList>
    </citation>
    <scope>NUCLEOTIDE SEQUENCE [LARGE SCALE GENOMIC DNA]</scope>
    <source>
        <strain evidence="10 11">OEW1</strain>
    </source>
</reference>
<dbReference type="InterPro" id="IPR018035">
    <property type="entry name" value="Flagellar_FliH/T3SS_HrpE"/>
</dbReference>
<evidence type="ECO:0000256" key="5">
    <source>
        <dbReference type="ARBA" id="ARBA00022795"/>
    </source>
</evidence>
<gene>
    <name evidence="10" type="primary">sctL</name>
    <name evidence="10" type="ORF">DB43_AG00530</name>
</gene>
<evidence type="ECO:0000256" key="8">
    <source>
        <dbReference type="SAM" id="Coils"/>
    </source>
</evidence>
<evidence type="ECO:0000256" key="4">
    <source>
        <dbReference type="ARBA" id="ARBA00022448"/>
    </source>
</evidence>
<comment type="function">
    <text evidence="1">Needed for flagellar regrowth and assembly.</text>
</comment>
<feature type="coiled-coil region" evidence="8">
    <location>
        <begin position="49"/>
        <end position="76"/>
    </location>
</feature>
<dbReference type="EMBL" id="JSAM01000117">
    <property type="protein sequence ID" value="KIA76475.1"/>
    <property type="molecule type" value="Genomic_DNA"/>
</dbReference>
<dbReference type="Proteomes" id="UP000031307">
    <property type="component" value="Unassembled WGS sequence"/>
</dbReference>